<feature type="transmembrane region" description="Helical" evidence="1">
    <location>
        <begin position="12"/>
        <end position="30"/>
    </location>
</feature>
<feature type="transmembrane region" description="Helical" evidence="1">
    <location>
        <begin position="51"/>
        <end position="71"/>
    </location>
</feature>
<name>A0A074ME20_ERYLO</name>
<dbReference type="Proteomes" id="UP000027647">
    <property type="component" value="Unassembled WGS sequence"/>
</dbReference>
<proteinExistence type="predicted"/>
<protein>
    <submittedName>
        <fullName evidence="2">Uncharacterized protein</fullName>
    </submittedName>
</protein>
<evidence type="ECO:0000313" key="3">
    <source>
        <dbReference type="Proteomes" id="UP000027647"/>
    </source>
</evidence>
<feature type="transmembrane region" description="Helical" evidence="1">
    <location>
        <begin position="77"/>
        <end position="100"/>
    </location>
</feature>
<evidence type="ECO:0000256" key="1">
    <source>
        <dbReference type="SAM" id="Phobius"/>
    </source>
</evidence>
<sequence>MANAHPALHFGIGLYIALIALVITAVTNRRRVADPISKGKQVDFLIRPLKAVEYLTVLSLAMVGAIALLAAAKSESLFDLGSMLIIFPVLAIGPAIYLSAYRNPTS</sequence>
<comment type="caution">
    <text evidence="2">The sequence shown here is derived from an EMBL/GenBank/DDBJ whole genome shotgun (WGS) entry which is preliminary data.</text>
</comment>
<dbReference type="EMBL" id="JMIW01000001">
    <property type="protein sequence ID" value="KEO91714.1"/>
    <property type="molecule type" value="Genomic_DNA"/>
</dbReference>
<keyword evidence="1" id="KW-0812">Transmembrane</keyword>
<gene>
    <name evidence="2" type="ORF">EH31_03315</name>
</gene>
<accession>A0A074ME20</accession>
<reference evidence="2 3" key="1">
    <citation type="submission" date="2014-04" db="EMBL/GenBank/DDBJ databases">
        <title>A comprehensive comparison of genomes of Erythrobacter spp. strains.</title>
        <authorList>
            <person name="Zheng Q."/>
        </authorList>
    </citation>
    <scope>NUCLEOTIDE SEQUENCE [LARGE SCALE GENOMIC DNA]</scope>
    <source>
        <strain evidence="2 3">DSM 6997</strain>
    </source>
</reference>
<evidence type="ECO:0000313" key="2">
    <source>
        <dbReference type="EMBL" id="KEO91714.1"/>
    </source>
</evidence>
<keyword evidence="1" id="KW-1133">Transmembrane helix</keyword>
<dbReference type="AlphaFoldDB" id="A0A074ME20"/>
<organism evidence="2 3">
    <name type="scientific">Erythrobacter longus</name>
    <dbReference type="NCBI Taxonomy" id="1044"/>
    <lineage>
        <taxon>Bacteria</taxon>
        <taxon>Pseudomonadati</taxon>
        <taxon>Pseudomonadota</taxon>
        <taxon>Alphaproteobacteria</taxon>
        <taxon>Sphingomonadales</taxon>
        <taxon>Erythrobacteraceae</taxon>
        <taxon>Erythrobacter/Porphyrobacter group</taxon>
        <taxon>Erythrobacter</taxon>
    </lineage>
</organism>
<keyword evidence="3" id="KW-1185">Reference proteome</keyword>
<keyword evidence="1" id="KW-0472">Membrane</keyword>
<dbReference type="STRING" id="1044.EH31_03315"/>